<feature type="region of interest" description="Disordered" evidence="2">
    <location>
        <begin position="997"/>
        <end position="1016"/>
    </location>
</feature>
<dbReference type="Gene3D" id="1.25.10.10">
    <property type="entry name" value="Leucine-rich Repeat Variant"/>
    <property type="match status" value="1"/>
</dbReference>
<dbReference type="PANTHER" id="PTHR13109">
    <property type="entry name" value="NEUROCHONDRIN"/>
    <property type="match status" value="1"/>
</dbReference>
<dbReference type="Gene3D" id="1.20.120.710">
    <property type="entry name" value="Haloacid dehalogenase hydrolase-like domain"/>
    <property type="match status" value="1"/>
</dbReference>
<dbReference type="InterPro" id="IPR036412">
    <property type="entry name" value="HAD-like_sf"/>
</dbReference>
<dbReference type="InterPro" id="IPR008709">
    <property type="entry name" value="Neurochondrin"/>
</dbReference>
<dbReference type="AlphaFoldDB" id="A0A8J2HQ28"/>
<comment type="caution">
    <text evidence="3">The sequence shown here is derived from an EMBL/GenBank/DDBJ whole genome shotgun (WGS) entry which is preliminary data.</text>
</comment>
<dbReference type="InterPro" id="IPR006439">
    <property type="entry name" value="HAD-SF_hydro_IA"/>
</dbReference>
<dbReference type="EMBL" id="CAJNRD030001124">
    <property type="protein sequence ID" value="CAG5106492.1"/>
    <property type="molecule type" value="Genomic_DNA"/>
</dbReference>
<reference evidence="3" key="1">
    <citation type="submission" date="2021-04" db="EMBL/GenBank/DDBJ databases">
        <authorList>
            <person name="Chebbi M.A.C M."/>
        </authorList>
    </citation>
    <scope>NUCLEOTIDE SEQUENCE</scope>
</reference>
<dbReference type="Pfam" id="PF13419">
    <property type="entry name" value="HAD_2"/>
    <property type="match status" value="1"/>
</dbReference>
<dbReference type="GO" id="GO:0031175">
    <property type="term" value="P:neuron projection development"/>
    <property type="evidence" value="ECO:0007669"/>
    <property type="project" value="TreeGrafter"/>
</dbReference>
<dbReference type="GO" id="GO:0016787">
    <property type="term" value="F:hydrolase activity"/>
    <property type="evidence" value="ECO:0007669"/>
    <property type="project" value="InterPro"/>
</dbReference>
<accession>A0A8J2HQ28</accession>
<evidence type="ECO:0000313" key="3">
    <source>
        <dbReference type="EMBL" id="CAG5106492.1"/>
    </source>
</evidence>
<dbReference type="Gene3D" id="3.40.50.1000">
    <property type="entry name" value="HAD superfamily/HAD-like"/>
    <property type="match status" value="1"/>
</dbReference>
<dbReference type="SUPFAM" id="SSF48371">
    <property type="entry name" value="ARM repeat"/>
    <property type="match status" value="1"/>
</dbReference>
<gene>
    <name evidence="3" type="ORF">HICCMSTLAB_LOCUS12287</name>
</gene>
<dbReference type="GO" id="GO:0048168">
    <property type="term" value="P:regulation of neuronal synaptic plasticity"/>
    <property type="evidence" value="ECO:0007669"/>
    <property type="project" value="TreeGrafter"/>
</dbReference>
<dbReference type="OrthoDB" id="8186546at2759"/>
<proteinExistence type="inferred from homology"/>
<evidence type="ECO:0000313" key="4">
    <source>
        <dbReference type="Proteomes" id="UP000786811"/>
    </source>
</evidence>
<comment type="similarity">
    <text evidence="1">Belongs to the neurochondrin family.</text>
</comment>
<evidence type="ECO:0000256" key="2">
    <source>
        <dbReference type="SAM" id="MobiDB-lite"/>
    </source>
</evidence>
<dbReference type="NCBIfam" id="TIGR02253">
    <property type="entry name" value="CTE7"/>
    <property type="match status" value="1"/>
</dbReference>
<dbReference type="InterPro" id="IPR041492">
    <property type="entry name" value="HAD_2"/>
</dbReference>
<protein>
    <submittedName>
        <fullName evidence="3">Similar to Neurochondrin: Neurochondrin homolog (Drosophila melanogaster)</fullName>
    </submittedName>
</protein>
<dbReference type="SUPFAM" id="SSF56784">
    <property type="entry name" value="HAD-like"/>
    <property type="match status" value="1"/>
</dbReference>
<dbReference type="InterPro" id="IPR023214">
    <property type="entry name" value="HAD_sf"/>
</dbReference>
<organism evidence="3 4">
    <name type="scientific">Cotesia congregata</name>
    <name type="common">Parasitoid wasp</name>
    <name type="synonym">Apanteles congregatus</name>
    <dbReference type="NCBI Taxonomy" id="51543"/>
    <lineage>
        <taxon>Eukaryota</taxon>
        <taxon>Metazoa</taxon>
        <taxon>Ecdysozoa</taxon>
        <taxon>Arthropoda</taxon>
        <taxon>Hexapoda</taxon>
        <taxon>Insecta</taxon>
        <taxon>Pterygota</taxon>
        <taxon>Neoptera</taxon>
        <taxon>Endopterygota</taxon>
        <taxon>Hymenoptera</taxon>
        <taxon>Apocrita</taxon>
        <taxon>Ichneumonoidea</taxon>
        <taxon>Braconidae</taxon>
        <taxon>Microgastrinae</taxon>
        <taxon>Cotesia</taxon>
    </lineage>
</organism>
<dbReference type="InterPro" id="IPR011950">
    <property type="entry name" value="HAD-SF_hydro_IA_CTE7"/>
</dbReference>
<sequence length="1016" mass="114258">MLFVAAQRQNTLKRTKPTTGASLRAQYCLDLDFIDQFSSNQDSQETMAAYGVRNAAITTILFDLDNTLIETRKGDSLACKKMSIPKNVEECVNALKKATSDSAKFGAVFMVTKLVKSDDCRAEDYKLIFEAIGSKFLRRLMVSNDVPAGCPPDIYRSIAFSILTAFCNEPELAQHPDMISHVPALLEIISQITDDTSDDMLIIVSQAYTCLQNIAQFPAGQKALLEQGAIPKMCEIYSEQSFQTDQALNILVTLVNHLGPEAWDPVDTAPFHAILNKIAVDFETDHSERKFELCGILQALIASCRKDAVVDTCKEETWPQSLYKGLFDILGSKIGKNQRDPALKLASTVLELFGAEWALMDEEKPKAFFLLLIQLACIEVRMQLEGKQLKSVLQNADLITACFVILEVSLQYITTDQLDLEQKEKQSLYTALKGAFSAVIGLLTSVSKMKELTDIKEKVFVCAMVRVLAAWLVQDTSAMRPQVYAVLPYMLTVAKDTFYAFRNRKLAEKLKANKPEDSSSSSEPVVHDPLSEVDVLRVLLPALCHLAVEEDARKIMLKHKQEEILFDCLSYHWTVVQNKKPPVPRSERLKAIKEPQKEIEPRILEEMKDSRAAMVSICNVLMNITVLEAKLVEQSQTFIALLKFIFDNLPIVKQTSENLVLHGHLAVLGLLLLKQQAKLAKKNDYSITGFIRATIRFLWDAYIVDESSNSSELVVSISYKEHWMEIMELWFLGMQTMASVLQQIPWLAEFAIESGWVQGIIDLLKKVKIGSLPPNVKSAYEDLLCHLVKADSKLAEELTTQYNVPHEASTKITSSYLKHFRNCPDNQAYDLDTWRTSLWSKALGEKYSCIADKVYARWLYLRYRYLALTPDTQSMLMELRKKYALGLITNGSSNAQWEKIRQLDISRYFDLILVSGDLPWEKPESRIFHEACRILGALPSNCIMVGDKLETDILGGVESGLGGTVWLPISDKTRLSADDPKPDYTIKRVTDLISILNRRPGPPELEDSSSNASDGS</sequence>
<dbReference type="GO" id="GO:0030425">
    <property type="term" value="C:dendrite"/>
    <property type="evidence" value="ECO:0007669"/>
    <property type="project" value="TreeGrafter"/>
</dbReference>
<dbReference type="InterPro" id="IPR016024">
    <property type="entry name" value="ARM-type_fold"/>
</dbReference>
<dbReference type="PANTHER" id="PTHR13109:SF7">
    <property type="entry name" value="NEUROCHONDRIN"/>
    <property type="match status" value="1"/>
</dbReference>
<keyword evidence="4" id="KW-1185">Reference proteome</keyword>
<dbReference type="Pfam" id="PF05536">
    <property type="entry name" value="Neurochondrin"/>
    <property type="match status" value="1"/>
</dbReference>
<dbReference type="NCBIfam" id="TIGR01549">
    <property type="entry name" value="HAD-SF-IA-v1"/>
    <property type="match status" value="1"/>
</dbReference>
<evidence type="ECO:0000256" key="1">
    <source>
        <dbReference type="ARBA" id="ARBA00006927"/>
    </source>
</evidence>
<dbReference type="InterPro" id="IPR011989">
    <property type="entry name" value="ARM-like"/>
</dbReference>
<name>A0A8J2HQ28_COTCN</name>
<dbReference type="Proteomes" id="UP000786811">
    <property type="component" value="Unassembled WGS sequence"/>
</dbReference>